<keyword evidence="1" id="KW-1133">Transmembrane helix</keyword>
<gene>
    <name evidence="2" type="ORF">Q5I04_04895</name>
    <name evidence="3" type="ORF">Q5I06_05210</name>
</gene>
<dbReference type="Proteomes" id="UP001240777">
    <property type="component" value="Unassembled WGS sequence"/>
</dbReference>
<evidence type="ECO:0000313" key="2">
    <source>
        <dbReference type="EMBL" id="MDO7253245.1"/>
    </source>
</evidence>
<feature type="transmembrane region" description="Helical" evidence="1">
    <location>
        <begin position="12"/>
        <end position="39"/>
    </location>
</feature>
<evidence type="ECO:0000256" key="1">
    <source>
        <dbReference type="SAM" id="Phobius"/>
    </source>
</evidence>
<name>A0AA90PL74_9HELI</name>
<comment type="caution">
    <text evidence="3">The sequence shown here is derived from an EMBL/GenBank/DDBJ whole genome shotgun (WGS) entry which is preliminary data.</text>
</comment>
<keyword evidence="1" id="KW-0812">Transmembrane</keyword>
<proteinExistence type="predicted"/>
<keyword evidence="1" id="KW-0472">Membrane</keyword>
<reference evidence="3 5" key="1">
    <citation type="submission" date="2023-07" db="EMBL/GenBank/DDBJ databases">
        <title>Unpublished Manusciprt.</title>
        <authorList>
            <person name="Aydin F."/>
            <person name="Tarhane S."/>
            <person name="Saticioglu I.B."/>
            <person name="Karakaya E."/>
            <person name="Abay S."/>
            <person name="Guran O."/>
            <person name="Bozkurt E."/>
            <person name="Uzum N."/>
            <person name="Olgun K."/>
            <person name="Jablonski D."/>
        </authorList>
    </citation>
    <scope>NUCLEOTIDE SEQUENCE</scope>
    <source>
        <strain evidence="5">faydin-H75</strain>
        <strain evidence="3">Faydin-H76</strain>
    </source>
</reference>
<evidence type="ECO:0000313" key="3">
    <source>
        <dbReference type="EMBL" id="MDP2539169.1"/>
    </source>
</evidence>
<dbReference type="InterPro" id="IPR013417">
    <property type="entry name" value="CHP02588"/>
</dbReference>
<reference evidence="2" key="2">
    <citation type="submission" date="2023-07" db="EMBL/GenBank/DDBJ databases">
        <authorList>
            <person name="Aydin F."/>
            <person name="Tarhane S."/>
            <person name="Saticioglu I.B."/>
            <person name="Karakaya E."/>
            <person name="Abay S."/>
            <person name="Guran O."/>
            <person name="Bozkurt E."/>
            <person name="Uzum N."/>
            <person name="Olgun K."/>
            <person name="Jablonski D."/>
        </authorList>
    </citation>
    <scope>NUCLEOTIDE SEQUENCE</scope>
    <source>
        <strain evidence="2">Faydin-H75</strain>
    </source>
</reference>
<dbReference type="EMBL" id="JAUYZK010000006">
    <property type="protein sequence ID" value="MDP2539169.1"/>
    <property type="molecule type" value="Genomic_DNA"/>
</dbReference>
<dbReference type="Pfam" id="PF09624">
    <property type="entry name" value="DUF2393"/>
    <property type="match status" value="1"/>
</dbReference>
<dbReference type="AlphaFoldDB" id="A0AA90PL74"/>
<evidence type="ECO:0000313" key="5">
    <source>
        <dbReference type="Proteomes" id="UP001240777"/>
    </source>
</evidence>
<dbReference type="EMBL" id="JAUPEV010000006">
    <property type="protein sequence ID" value="MDO7253245.1"/>
    <property type="molecule type" value="Genomic_DNA"/>
</dbReference>
<reference evidence="2 4" key="3">
    <citation type="journal article" date="2024" name="Syst. Appl. Microbiol.">
        <title>Helicobacter cappadocius sp. nov., from lizards: The first psychrotrophic Helicobacter species.</title>
        <authorList>
            <person name="Aydin F."/>
            <person name="Tarhane S."/>
            <person name="Karakaya E."/>
            <person name="Abay S."/>
            <person name="Kayman T."/>
            <person name="Guran O."/>
            <person name="Bozkurt E."/>
            <person name="Uzum N."/>
            <person name="Avci A."/>
            <person name="Olgun K."/>
            <person name="Jablonski D."/>
            <person name="Guran C."/>
            <person name="Burcin Saticioglu I."/>
        </authorList>
    </citation>
    <scope>NUCLEOTIDE SEQUENCE [LARGE SCALE GENOMIC DNA]</scope>
    <source>
        <strain evidence="2">Faydin-H75</strain>
        <strain evidence="4">faydin-H76</strain>
    </source>
</reference>
<dbReference type="Proteomes" id="UP001177258">
    <property type="component" value="Unassembled WGS sequence"/>
</dbReference>
<feature type="transmembrane region" description="Helical" evidence="1">
    <location>
        <begin position="45"/>
        <end position="65"/>
    </location>
</feature>
<dbReference type="RefSeq" id="WP_305517089.1">
    <property type="nucleotide sequence ID" value="NZ_JAUPEV010000006.1"/>
</dbReference>
<evidence type="ECO:0000313" key="4">
    <source>
        <dbReference type="Proteomes" id="UP001177258"/>
    </source>
</evidence>
<organism evidence="3 4">
    <name type="scientific">Helicobacter cappadocius</name>
    <dbReference type="NCBI Taxonomy" id="3063998"/>
    <lineage>
        <taxon>Bacteria</taxon>
        <taxon>Pseudomonadati</taxon>
        <taxon>Campylobacterota</taxon>
        <taxon>Epsilonproteobacteria</taxon>
        <taxon>Campylobacterales</taxon>
        <taxon>Helicobacteraceae</taxon>
        <taxon>Helicobacter</taxon>
    </lineage>
</organism>
<accession>A0AA90PL74</accession>
<sequence>MQEIKKNLINVFYHLGYIEIGIFLAIFVLFLLIFILTLFSYQKKILFTFLFILSFFVLFSTPFVIQIAMDKGFYKTLISYNKASPLQYANAFLIDMDVKNIGKKDISKCLVSVNVYHPSKNTLEKLKNLIQPKAIFKHMIFTALKTNQTKNFVVMIDRYYYRNYPYKISVNCH</sequence>
<keyword evidence="5" id="KW-1185">Reference proteome</keyword>
<protein>
    <submittedName>
        <fullName evidence="3">DUF2393 family protein</fullName>
    </submittedName>
</protein>